<dbReference type="EnsemblMetazoa" id="Aqu2.1.05103_001">
    <property type="protein sequence ID" value="Aqu2.1.05103_001"/>
    <property type="gene ID" value="Aqu2.1.05103"/>
</dbReference>
<evidence type="ECO:0000313" key="2">
    <source>
        <dbReference type="EnsemblMetazoa" id="Aqu2.1.05103_001"/>
    </source>
</evidence>
<dbReference type="AlphaFoldDB" id="A0A1X7SSP8"/>
<organism evidence="2">
    <name type="scientific">Amphimedon queenslandica</name>
    <name type="common">Sponge</name>
    <dbReference type="NCBI Taxonomy" id="400682"/>
    <lineage>
        <taxon>Eukaryota</taxon>
        <taxon>Metazoa</taxon>
        <taxon>Porifera</taxon>
        <taxon>Demospongiae</taxon>
        <taxon>Heteroscleromorpha</taxon>
        <taxon>Haplosclerida</taxon>
        <taxon>Niphatidae</taxon>
        <taxon>Amphimedon</taxon>
    </lineage>
</organism>
<feature type="region of interest" description="Disordered" evidence="1">
    <location>
        <begin position="1"/>
        <end position="20"/>
    </location>
</feature>
<name>A0A1X7SSP8_AMPQE</name>
<reference evidence="2" key="1">
    <citation type="submission" date="2017-05" db="UniProtKB">
        <authorList>
            <consortium name="EnsemblMetazoa"/>
        </authorList>
    </citation>
    <scope>IDENTIFICATION</scope>
</reference>
<sequence length="520" mass="59745">MIAIGKDSTNRTNEPIPESKNKVFNHPVPNLPMHQLYVLQPPPNKKMKVQFNAVIQKSLWKWEEGKSLVYIRFGHIMLGDWEFDIGPCILHRDAGGGFYTVRYDMSIDSDFIKSLRIGLPYKYTVYSPLIKVTKHQYECLHGAPPFECANTNRLLKVPKEKIVPGGFYRQFDTMILPDTKTKTTKGTVKKLFDLISLAEPNDPTASTIPTPAMMRCKCMEIHLQPTREILLSGSFKAKLDVSINGCVSLFRCVFLQWVEYRGDENRWEVPDIGSFLIDWIEALLVILNKQQSHAVTSAVLLACCLFKLNQIFNVPFSNEFRVALLQAMSLSITNGEKELEFLMSMIGESSEAKNFVIIVLVHYLRAVVKLQKPENAIVIVNALPLYHFLCYFSLPNQPTYISLHNITWGDAFLMIEMLKSTLKFITGFVQKHEENIQQLLQFDSKLLYIIPYICPLEDTSVLCNMLPLDLAIVWLAERLSLYTYNTNWRLISVTDFKMNICFRKPLGSIEKRIYKMSITK</sequence>
<evidence type="ECO:0000256" key="1">
    <source>
        <dbReference type="SAM" id="MobiDB-lite"/>
    </source>
</evidence>
<dbReference type="InParanoid" id="A0A1X7SSP8"/>
<accession>A0A1X7SSP8</accession>
<proteinExistence type="predicted"/>
<protein>
    <submittedName>
        <fullName evidence="2">Uncharacterized protein</fullName>
    </submittedName>
</protein>